<keyword evidence="9" id="KW-0742">SOS response</keyword>
<comment type="function">
    <text evidence="9">The RecF protein is involved in DNA metabolism; it is required for DNA replication and normal SOS inducibility. RecF binds preferentially to single-stranded, linear DNA. It also seems to bind ATP.</text>
</comment>
<dbReference type="PANTHER" id="PTHR32182">
    <property type="entry name" value="DNA REPLICATION AND REPAIR PROTEIN RECF"/>
    <property type="match status" value="1"/>
</dbReference>
<evidence type="ECO:0000313" key="12">
    <source>
        <dbReference type="Proteomes" id="UP000178098"/>
    </source>
</evidence>
<dbReference type="PANTHER" id="PTHR32182:SF0">
    <property type="entry name" value="DNA REPLICATION AND REPAIR PROTEIN RECF"/>
    <property type="match status" value="1"/>
</dbReference>
<evidence type="ECO:0000259" key="10">
    <source>
        <dbReference type="Pfam" id="PF02463"/>
    </source>
</evidence>
<dbReference type="NCBIfam" id="TIGR00611">
    <property type="entry name" value="recf"/>
    <property type="match status" value="1"/>
</dbReference>
<evidence type="ECO:0000313" key="11">
    <source>
        <dbReference type="EMBL" id="OGK31238.1"/>
    </source>
</evidence>
<dbReference type="Proteomes" id="UP000178098">
    <property type="component" value="Unassembled WGS sequence"/>
</dbReference>
<dbReference type="InterPro" id="IPR003395">
    <property type="entry name" value="RecF/RecN/SMC_N"/>
</dbReference>
<keyword evidence="6 9" id="KW-0547">Nucleotide-binding</keyword>
<keyword evidence="4 9" id="KW-0963">Cytoplasm</keyword>
<dbReference type="GO" id="GO:0009432">
    <property type="term" value="P:SOS response"/>
    <property type="evidence" value="ECO:0007669"/>
    <property type="project" value="UniProtKB-UniRule"/>
</dbReference>
<comment type="subcellular location">
    <subcellularLocation>
        <location evidence="1 9">Cytoplasm</location>
    </subcellularLocation>
</comment>
<evidence type="ECO:0000256" key="2">
    <source>
        <dbReference type="ARBA" id="ARBA00008016"/>
    </source>
</evidence>
<accession>A0A1F7HJ43</accession>
<evidence type="ECO:0000256" key="4">
    <source>
        <dbReference type="ARBA" id="ARBA00022490"/>
    </source>
</evidence>
<dbReference type="GO" id="GO:0006260">
    <property type="term" value="P:DNA replication"/>
    <property type="evidence" value="ECO:0007669"/>
    <property type="project" value="UniProtKB-UniRule"/>
</dbReference>
<keyword evidence="8 9" id="KW-0238">DNA-binding</keyword>
<dbReference type="Gene3D" id="3.40.50.300">
    <property type="entry name" value="P-loop containing nucleotide triphosphate hydrolases"/>
    <property type="match status" value="1"/>
</dbReference>
<evidence type="ECO:0000256" key="1">
    <source>
        <dbReference type="ARBA" id="ARBA00004496"/>
    </source>
</evidence>
<evidence type="ECO:0000256" key="3">
    <source>
        <dbReference type="ARBA" id="ARBA00020170"/>
    </source>
</evidence>
<dbReference type="InterPro" id="IPR001238">
    <property type="entry name" value="DNA-binding_RecF"/>
</dbReference>
<feature type="domain" description="RecF/RecN/SMC N-terminal" evidence="10">
    <location>
        <begin position="3"/>
        <end position="330"/>
    </location>
</feature>
<proteinExistence type="inferred from homology"/>
<reference evidence="11 12" key="1">
    <citation type="journal article" date="2016" name="Nat. Commun.">
        <title>Thousands of microbial genomes shed light on interconnected biogeochemical processes in an aquifer system.</title>
        <authorList>
            <person name="Anantharaman K."/>
            <person name="Brown C.T."/>
            <person name="Hug L.A."/>
            <person name="Sharon I."/>
            <person name="Castelle C.J."/>
            <person name="Probst A.J."/>
            <person name="Thomas B.C."/>
            <person name="Singh A."/>
            <person name="Wilkins M.J."/>
            <person name="Karaoz U."/>
            <person name="Brodie E.L."/>
            <person name="Williams K.H."/>
            <person name="Hubbard S.S."/>
            <person name="Banfield J.F."/>
        </authorList>
    </citation>
    <scope>NUCLEOTIDE SEQUENCE [LARGE SCALE GENOMIC DNA]</scope>
</reference>
<dbReference type="AlphaFoldDB" id="A0A1F7HJ43"/>
<keyword evidence="5 9" id="KW-0235">DNA replication</keyword>
<feature type="binding site" evidence="9">
    <location>
        <begin position="30"/>
        <end position="37"/>
    </location>
    <ligand>
        <name>ATP</name>
        <dbReference type="ChEBI" id="CHEBI:30616"/>
    </ligand>
</feature>
<dbReference type="GO" id="GO:0003697">
    <property type="term" value="F:single-stranded DNA binding"/>
    <property type="evidence" value="ECO:0007669"/>
    <property type="project" value="UniProtKB-UniRule"/>
</dbReference>
<dbReference type="GO" id="GO:0006302">
    <property type="term" value="P:double-strand break repair"/>
    <property type="evidence" value="ECO:0007669"/>
    <property type="project" value="TreeGrafter"/>
</dbReference>
<name>A0A1F7HJ43_9BACT</name>
<dbReference type="InterPro" id="IPR027417">
    <property type="entry name" value="P-loop_NTPase"/>
</dbReference>
<comment type="similarity">
    <text evidence="2 9">Belongs to the RecF family.</text>
</comment>
<dbReference type="InterPro" id="IPR018078">
    <property type="entry name" value="DNA-binding_RecF_CS"/>
</dbReference>
<dbReference type="HAMAP" id="MF_00365">
    <property type="entry name" value="RecF"/>
    <property type="match status" value="1"/>
</dbReference>
<evidence type="ECO:0000256" key="5">
    <source>
        <dbReference type="ARBA" id="ARBA00022705"/>
    </source>
</evidence>
<dbReference type="Gene3D" id="1.20.1050.90">
    <property type="entry name" value="RecF/RecN/SMC, N-terminal domain"/>
    <property type="match status" value="1"/>
</dbReference>
<evidence type="ECO:0000256" key="8">
    <source>
        <dbReference type="ARBA" id="ARBA00023125"/>
    </source>
</evidence>
<keyword evidence="7 9" id="KW-0067">ATP-binding</keyword>
<evidence type="ECO:0000256" key="9">
    <source>
        <dbReference type="HAMAP-Rule" id="MF_00365"/>
    </source>
</evidence>
<dbReference type="SUPFAM" id="SSF52540">
    <property type="entry name" value="P-loop containing nucleoside triphosphate hydrolases"/>
    <property type="match status" value="1"/>
</dbReference>
<organism evidence="11 12">
    <name type="scientific">Candidatus Roizmanbacteria bacterium RIFCSPHIGHO2_02_FULL_43_11</name>
    <dbReference type="NCBI Taxonomy" id="1802043"/>
    <lineage>
        <taxon>Bacteria</taxon>
        <taxon>Candidatus Roizmaniibacteriota</taxon>
    </lineage>
</organism>
<dbReference type="PROSITE" id="PS00617">
    <property type="entry name" value="RECF_1"/>
    <property type="match status" value="1"/>
</dbReference>
<dbReference type="Pfam" id="PF02463">
    <property type="entry name" value="SMC_N"/>
    <property type="match status" value="1"/>
</dbReference>
<dbReference type="GO" id="GO:0005737">
    <property type="term" value="C:cytoplasm"/>
    <property type="evidence" value="ECO:0007669"/>
    <property type="project" value="UniProtKB-SubCell"/>
</dbReference>
<dbReference type="EMBL" id="MFZT01000026">
    <property type="protein sequence ID" value="OGK31238.1"/>
    <property type="molecule type" value="Genomic_DNA"/>
</dbReference>
<sequence length="343" mass="40249">MLLQSIALRNFRNYTESTFSFSPRITYIHGPNAHGKTNLLEAIHFICTGKGIKDEKQEEMITFDAEEADIQAHFSADHIAADLRIHLSVHEKIIKTYFVDTAKKMLYTYMRSAPPVVLFTPERISIIDGSPAQRRSYIDDILCKIDIHYLKNLKNYESGLHRRNKILESEHDHTKLKERLQFWDEYLIKQAVYLVNKRQWICNIFNSQSPLNKHIFHTTYIPNEISEHRFHDYFIKETYQKRTLIGPQRDEFVITLQKDGKDIDTKKFASRGEQRLALIWLTLEQLGLYLRELKTSPLLLLDDIFSELDDDNKKIVTELVEKHQSVITTTETGRIKRGEIIAL</sequence>
<comment type="caution">
    <text evidence="11">The sequence shown here is derived from an EMBL/GenBank/DDBJ whole genome shotgun (WGS) entry which is preliminary data.</text>
</comment>
<dbReference type="InterPro" id="IPR042174">
    <property type="entry name" value="RecF_2"/>
</dbReference>
<dbReference type="GO" id="GO:0005524">
    <property type="term" value="F:ATP binding"/>
    <property type="evidence" value="ECO:0007669"/>
    <property type="project" value="UniProtKB-UniRule"/>
</dbReference>
<protein>
    <recommendedName>
        <fullName evidence="3 9">DNA replication and repair protein RecF</fullName>
    </recommendedName>
</protein>
<keyword evidence="9" id="KW-0234">DNA repair</keyword>
<keyword evidence="9" id="KW-0227">DNA damage</keyword>
<evidence type="ECO:0000256" key="7">
    <source>
        <dbReference type="ARBA" id="ARBA00022840"/>
    </source>
</evidence>
<evidence type="ECO:0000256" key="6">
    <source>
        <dbReference type="ARBA" id="ARBA00022741"/>
    </source>
</evidence>
<dbReference type="GO" id="GO:0000731">
    <property type="term" value="P:DNA synthesis involved in DNA repair"/>
    <property type="evidence" value="ECO:0007669"/>
    <property type="project" value="TreeGrafter"/>
</dbReference>
<gene>
    <name evidence="9" type="primary">recF</name>
    <name evidence="11" type="ORF">A3D08_01005</name>
</gene>